<dbReference type="AlphaFoldDB" id="A0A2P5GV39"/>
<dbReference type="EMBL" id="PQGD01000002">
    <property type="protein sequence ID" value="POP50421.1"/>
    <property type="molecule type" value="Genomic_DNA"/>
</dbReference>
<dbReference type="Pfam" id="PF09261">
    <property type="entry name" value="Alpha-mann_mid"/>
    <property type="match status" value="1"/>
</dbReference>
<evidence type="ECO:0000313" key="6">
    <source>
        <dbReference type="EMBL" id="POP44403.1"/>
    </source>
</evidence>
<evidence type="ECO:0000259" key="5">
    <source>
        <dbReference type="SMART" id="SM00872"/>
    </source>
</evidence>
<dbReference type="InterPro" id="IPR037094">
    <property type="entry name" value="Glyco_hydro_38_cen_sf"/>
</dbReference>
<dbReference type="PANTHER" id="PTHR46017">
    <property type="entry name" value="ALPHA-MANNOSIDASE 2C1"/>
    <property type="match status" value="1"/>
</dbReference>
<comment type="similarity">
    <text evidence="1">Belongs to the glycosyl hydrolase 38 family.</text>
</comment>
<sequence length="1026" mass="115975">MVHRFYYLKLIYCVGYILSCVPSPIKEYAMISFHEKLLRDIDYQIQQIEKNIYTPVNELTVEGFITPEPVPFARRRQGKPHTFIPGECWGQLWDCAWVNVRGVVPAQARGDAAVMLFDCGGEALVVDADGAPLSGLTNVDSTFDPSLGRAGKVVFPLAHVSEVDLWLELACNDLFGALHSGKLALAHIATCHHELRALYYDAGVLRDLLRCLDNASARFKRVLFCLSSALNGLTTYNDDAVATCRQALAVELAKKGGDPTVSVVGIGHAHMDLAWLWPIRETKRKGARTFATALDLLGRYPDYHFGASQPQLFQWMKEDYPQLYARIQRQVQQGRLEIQGDMWVEPDTNVPSGESLVRQFLYGRQFFQQEFGQVTRMLWLPDVFGYNANLPQIMKKSGIDYFMTQKLSWNEHNPFPHHTFIWHGIDGSSVLSHMLPEETYNSPASPGSIQRIETSYHEAGVCDQALMLFGIGDGGGGPGEEHLERLKRMKNLSGIAPVKQGYAIDFFRNIAKDCTHYPHYHGELYLEKHQGTLTTQARNKRFNRKLENALRELEFLASRQWFYGQKEYPADTLQEIWREVLLYQFHDILPGSSIRRVYDESVARYEILLAQVEQRIQASLAELHRQAGVRAGAFVIHNLSGFAREEWLQLADKSVRVAVPAFGYRIMNEVIADTVPEITAQPQRLENDLLRVEFNEQGHIDALVDKQVGRSLLQSGTVGNQLAVYEDIGGNCWDINITYRQRTPEYFQLVSATARQEGAAAVVEQCYRYGNSRLTQKISLLPDSKRLTFETHVDWHERDKMLRTSFAVNILSERVSCDIQFGKFSRSARINNVYDAAQFEICAHKWIDYSRTDYGVALLNESKYGHYAKDGVLDLNLLRSQTYPGTNADEGEHDFAYALFPHCGDEVVGEVNREAYLFNNPLRINIADGVQPQTAVELSAGFISCNSPHICLETVKKAEIQRALVLRVWEFDGGEATADIQIPAGVTRALLTNLMEEGEEEIAIANGHVTLTFAPFEIKTLLLMLP</sequence>
<accession>A0A2P5GV39</accession>
<evidence type="ECO:0000256" key="2">
    <source>
        <dbReference type="ARBA" id="ARBA00022723"/>
    </source>
</evidence>
<feature type="domain" description="Glycoside hydrolase family 38 central" evidence="5">
    <location>
        <begin position="527"/>
        <end position="605"/>
    </location>
</feature>
<dbReference type="InterPro" id="IPR000602">
    <property type="entry name" value="Glyco_hydro_38_N"/>
</dbReference>
<dbReference type="GO" id="GO:0046872">
    <property type="term" value="F:metal ion binding"/>
    <property type="evidence" value="ECO:0007669"/>
    <property type="project" value="UniProtKB-KW"/>
</dbReference>
<dbReference type="OrthoDB" id="9764050at2"/>
<dbReference type="SUPFAM" id="SSF74650">
    <property type="entry name" value="Galactose mutarotase-like"/>
    <property type="match status" value="1"/>
</dbReference>
<dbReference type="PANTHER" id="PTHR46017:SF1">
    <property type="entry name" value="ALPHA-MANNOSIDASE 2C1"/>
    <property type="match status" value="1"/>
</dbReference>
<keyword evidence="2" id="KW-0479">Metal-binding</keyword>
<dbReference type="FunFam" id="3.20.110.10:FF:000002">
    <property type="entry name" value="alpha-mannosidase 2C1 isoform X1"/>
    <property type="match status" value="1"/>
</dbReference>
<dbReference type="Pfam" id="PF22907">
    <property type="entry name" value="Ams1-like_1st"/>
    <property type="match status" value="1"/>
</dbReference>
<dbReference type="InterPro" id="IPR027291">
    <property type="entry name" value="Glyco_hydro_38_N_sf"/>
</dbReference>
<dbReference type="EMBL" id="PQGE01000010">
    <property type="protein sequence ID" value="POP44403.1"/>
    <property type="molecule type" value="Genomic_DNA"/>
</dbReference>
<reference evidence="8 9" key="1">
    <citation type="submission" date="2018-01" db="EMBL/GenBank/DDBJ databases">
        <title>Superficieibacter electus gen. nov., sp. nov., an extended-spectrum beta-lactamase possessing member of the Enterobacteriaceae family, isolated from intensive care unit surfaces.</title>
        <authorList>
            <person name="Potter R.F."/>
            <person name="D'Souza A.W."/>
        </authorList>
    </citation>
    <scope>NUCLEOTIDE SEQUENCE [LARGE SCALE GENOMIC DNA]</scope>
    <source>
        <strain evidence="7 9">BP-1</strain>
        <strain evidence="6 8">BP-2</strain>
    </source>
</reference>
<dbReference type="Pfam" id="PF07748">
    <property type="entry name" value="Glyco_hydro_38C"/>
    <property type="match status" value="1"/>
</dbReference>
<dbReference type="SUPFAM" id="SSF88688">
    <property type="entry name" value="Families 57/38 glycoside transferase middle domain"/>
    <property type="match status" value="1"/>
</dbReference>
<organism evidence="7 9">
    <name type="scientific">Superficieibacter electus</name>
    <dbReference type="NCBI Taxonomy" id="2022662"/>
    <lineage>
        <taxon>Bacteria</taxon>
        <taxon>Pseudomonadati</taxon>
        <taxon>Pseudomonadota</taxon>
        <taxon>Gammaproteobacteria</taxon>
        <taxon>Enterobacterales</taxon>
        <taxon>Enterobacteriaceae</taxon>
        <taxon>Superficieibacter</taxon>
    </lineage>
</organism>
<name>A0A2P5GV39_9ENTR</name>
<evidence type="ECO:0000256" key="1">
    <source>
        <dbReference type="ARBA" id="ARBA00009792"/>
    </source>
</evidence>
<dbReference type="Gene3D" id="3.20.110.10">
    <property type="entry name" value="Glycoside hydrolase 38, N terminal domain"/>
    <property type="match status" value="1"/>
</dbReference>
<dbReference type="Gene3D" id="2.60.40.2220">
    <property type="match status" value="1"/>
</dbReference>
<dbReference type="InterPro" id="IPR015341">
    <property type="entry name" value="Glyco_hydro_38_cen"/>
</dbReference>
<dbReference type="Proteomes" id="UP000237073">
    <property type="component" value="Unassembled WGS sequence"/>
</dbReference>
<dbReference type="Pfam" id="PF01074">
    <property type="entry name" value="Glyco_hydro_38N"/>
    <property type="match status" value="1"/>
</dbReference>
<dbReference type="InterPro" id="IPR028995">
    <property type="entry name" value="Glyco_hydro_57/38_cen_sf"/>
</dbReference>
<dbReference type="Gene3D" id="1.20.1270.50">
    <property type="entry name" value="Glycoside hydrolase family 38, central domain"/>
    <property type="match status" value="1"/>
</dbReference>
<evidence type="ECO:0000256" key="4">
    <source>
        <dbReference type="ARBA" id="ARBA00023295"/>
    </source>
</evidence>
<keyword evidence="8" id="KW-1185">Reference proteome</keyword>
<dbReference type="Pfam" id="PF17677">
    <property type="entry name" value="Glyco_hydro38C2"/>
    <property type="match status" value="1"/>
</dbReference>
<dbReference type="GO" id="GO:0030246">
    <property type="term" value="F:carbohydrate binding"/>
    <property type="evidence" value="ECO:0007669"/>
    <property type="project" value="InterPro"/>
</dbReference>
<dbReference type="Gene3D" id="2.70.98.30">
    <property type="entry name" value="Golgi alpha-mannosidase II, domain 4"/>
    <property type="match status" value="1"/>
</dbReference>
<dbReference type="SUPFAM" id="SSF88713">
    <property type="entry name" value="Glycoside hydrolase/deacetylase"/>
    <property type="match status" value="1"/>
</dbReference>
<dbReference type="FunFam" id="1.20.1270.50:FF:000004">
    <property type="entry name" value="alpha-mannosidase 2C1 isoform X1"/>
    <property type="match status" value="1"/>
</dbReference>
<evidence type="ECO:0000313" key="7">
    <source>
        <dbReference type="EMBL" id="POP50421.1"/>
    </source>
</evidence>
<proteinExistence type="inferred from homology"/>
<dbReference type="InterPro" id="IPR011330">
    <property type="entry name" value="Glyco_hydro/deAcase_b/a-brl"/>
</dbReference>
<evidence type="ECO:0000313" key="8">
    <source>
        <dbReference type="Proteomes" id="UP000237073"/>
    </source>
</evidence>
<protein>
    <submittedName>
        <fullName evidence="7">Alpha-mannosidase</fullName>
    </submittedName>
</protein>
<comment type="caution">
    <text evidence="7">The sequence shown here is derived from an EMBL/GenBank/DDBJ whole genome shotgun (WGS) entry which is preliminary data.</text>
</comment>
<evidence type="ECO:0000256" key="3">
    <source>
        <dbReference type="ARBA" id="ARBA00022801"/>
    </source>
</evidence>
<evidence type="ECO:0000313" key="9">
    <source>
        <dbReference type="Proteomes" id="UP000247005"/>
    </source>
</evidence>
<dbReference type="GO" id="GO:0004559">
    <property type="term" value="F:alpha-mannosidase activity"/>
    <property type="evidence" value="ECO:0007669"/>
    <property type="project" value="InterPro"/>
</dbReference>
<dbReference type="InterPro" id="IPR041147">
    <property type="entry name" value="GH38_C"/>
</dbReference>
<gene>
    <name evidence="7" type="ORF">CHU32_03065</name>
    <name evidence="6" type="ORF">CHU33_13175</name>
</gene>
<dbReference type="CDD" id="cd10789">
    <property type="entry name" value="GH38N_AMII_ER_cytosolic"/>
    <property type="match status" value="1"/>
</dbReference>
<dbReference type="Proteomes" id="UP000247005">
    <property type="component" value="Unassembled WGS sequence"/>
</dbReference>
<dbReference type="GO" id="GO:0009313">
    <property type="term" value="P:oligosaccharide catabolic process"/>
    <property type="evidence" value="ECO:0007669"/>
    <property type="project" value="TreeGrafter"/>
</dbReference>
<keyword evidence="3" id="KW-0378">Hydrolase</keyword>
<keyword evidence="4" id="KW-0326">Glycosidase</keyword>
<dbReference type="InterPro" id="IPR054723">
    <property type="entry name" value="Ams1-like_N"/>
</dbReference>
<dbReference type="InterPro" id="IPR011013">
    <property type="entry name" value="Gal_mutarotase_sf_dom"/>
</dbReference>
<dbReference type="InterPro" id="IPR011682">
    <property type="entry name" value="Glyco_hydro_38_C"/>
</dbReference>
<dbReference type="SMART" id="SM00872">
    <property type="entry name" value="Alpha-mann_mid"/>
    <property type="match status" value="1"/>
</dbReference>
<dbReference type="GO" id="GO:0006013">
    <property type="term" value="P:mannose metabolic process"/>
    <property type="evidence" value="ECO:0007669"/>
    <property type="project" value="InterPro"/>
</dbReference>